<dbReference type="EMBL" id="JBHMDG010000037">
    <property type="protein sequence ID" value="MFB9315653.1"/>
    <property type="molecule type" value="Genomic_DNA"/>
</dbReference>
<dbReference type="Proteomes" id="UP001589750">
    <property type="component" value="Unassembled WGS sequence"/>
</dbReference>
<name>A0ABV5KFZ4_9ACTN</name>
<evidence type="ECO:0000313" key="3">
    <source>
        <dbReference type="Proteomes" id="UP001589750"/>
    </source>
</evidence>
<keyword evidence="3" id="KW-1185">Reference proteome</keyword>
<gene>
    <name evidence="2" type="ORF">ACFFRI_21595</name>
</gene>
<evidence type="ECO:0000313" key="2">
    <source>
        <dbReference type="EMBL" id="MFB9315653.1"/>
    </source>
</evidence>
<feature type="region of interest" description="Disordered" evidence="1">
    <location>
        <begin position="20"/>
        <end position="43"/>
    </location>
</feature>
<protein>
    <submittedName>
        <fullName evidence="2">Uncharacterized protein</fullName>
    </submittedName>
</protein>
<dbReference type="RefSeq" id="WP_140009378.1">
    <property type="nucleotide sequence ID" value="NZ_JBHMDG010000037.1"/>
</dbReference>
<evidence type="ECO:0000256" key="1">
    <source>
        <dbReference type="SAM" id="MobiDB-lite"/>
    </source>
</evidence>
<organism evidence="2 3">
    <name type="scientific">Nocardioides plantarum</name>
    <dbReference type="NCBI Taxonomy" id="29299"/>
    <lineage>
        <taxon>Bacteria</taxon>
        <taxon>Bacillati</taxon>
        <taxon>Actinomycetota</taxon>
        <taxon>Actinomycetes</taxon>
        <taxon>Propionibacteriales</taxon>
        <taxon>Nocardioidaceae</taxon>
        <taxon>Nocardioides</taxon>
    </lineage>
</organism>
<accession>A0ABV5KFZ4</accession>
<comment type="caution">
    <text evidence="2">The sequence shown here is derived from an EMBL/GenBank/DDBJ whole genome shotgun (WGS) entry which is preliminary data.</text>
</comment>
<dbReference type="PROSITE" id="PS51257">
    <property type="entry name" value="PROKAR_LIPOPROTEIN"/>
    <property type="match status" value="1"/>
</dbReference>
<reference evidence="2 3" key="1">
    <citation type="submission" date="2024-09" db="EMBL/GenBank/DDBJ databases">
        <authorList>
            <person name="Sun Q."/>
            <person name="Mori K."/>
        </authorList>
    </citation>
    <scope>NUCLEOTIDE SEQUENCE [LARGE SCALE GENOMIC DNA]</scope>
    <source>
        <strain evidence="2 3">JCM 9626</strain>
    </source>
</reference>
<proteinExistence type="predicted"/>
<sequence length="180" mass="19584">MKTSGLLLALVLLLVGCSSEPESDPADDREAAEPTASGPPARITLVPDGYHVPYAGTAEDGRRFFLSEELFDEKSGYVGLFLWTSDGTFDEVRVDPTGRPEGLPAQQAAPAGAEELVAARLAELGDYVLEPIEVEPFLEKVDGVEFGWRVDEYDGDYSVNVEPGNFIAYYAPWDGLDYDT</sequence>